<evidence type="ECO:0000313" key="4">
    <source>
        <dbReference type="Proteomes" id="UP000716446"/>
    </source>
</evidence>
<dbReference type="PROSITE" id="PS00893">
    <property type="entry name" value="NUDIX_BOX"/>
    <property type="match status" value="1"/>
</dbReference>
<feature type="domain" description="Nudix hydrolase" evidence="2">
    <location>
        <begin position="21"/>
        <end position="152"/>
    </location>
</feature>
<comment type="caution">
    <text evidence="3">The sequence shown here is derived from an EMBL/GenBank/DDBJ whole genome shotgun (WGS) entry which is preliminary data.</text>
</comment>
<dbReference type="Proteomes" id="UP000716446">
    <property type="component" value="Unassembled WGS sequence"/>
</dbReference>
<dbReference type="InterPro" id="IPR000086">
    <property type="entry name" value="NUDIX_hydrolase_dom"/>
</dbReference>
<dbReference type="GO" id="GO:0016787">
    <property type="term" value="F:hydrolase activity"/>
    <property type="evidence" value="ECO:0007669"/>
    <property type="project" value="UniProtKB-KW"/>
</dbReference>
<dbReference type="PROSITE" id="PS51462">
    <property type="entry name" value="NUDIX"/>
    <property type="match status" value="1"/>
</dbReference>
<sequence length="231" mass="25827">MPSSRRVHASSPVDKYFTSDSLVIGAGVTIFHLATNRIVICKDTRSSVYFLPKGRKDASEETTTTAIREGYEESGYRCRLLPLPVAHLQPSPAGKQETWVIEPIATRMMPVAREYQYMLFWYAAETVPEDIEEGLNAVASSGEGFVVPEVFPEGMTLREREKLDAREGGVYEPKRHEGTGVDEDEAFYVGQLVSVEEAIRLLGGTSADVVRRAWEGICLRRKMEGRETYDG</sequence>
<dbReference type="EMBL" id="CAIJEN010000007">
    <property type="protein sequence ID" value="CAD0089099.1"/>
    <property type="molecule type" value="Genomic_DNA"/>
</dbReference>
<dbReference type="Gene3D" id="3.90.79.10">
    <property type="entry name" value="Nucleoside Triphosphate Pyrophosphohydrolase"/>
    <property type="match status" value="1"/>
</dbReference>
<name>A0A9N8PBV6_9PEZI</name>
<protein>
    <recommendedName>
        <fullName evidence="2">Nudix hydrolase domain-containing protein</fullName>
    </recommendedName>
</protein>
<keyword evidence="1" id="KW-0378">Hydrolase</keyword>
<accession>A0A9N8PBV6</accession>
<dbReference type="CDD" id="cd02883">
    <property type="entry name" value="NUDIX_Hydrolase"/>
    <property type="match status" value="1"/>
</dbReference>
<dbReference type="SUPFAM" id="SSF55811">
    <property type="entry name" value="Nudix"/>
    <property type="match status" value="1"/>
</dbReference>
<dbReference type="InterPro" id="IPR015797">
    <property type="entry name" value="NUDIX_hydrolase-like_dom_sf"/>
</dbReference>
<evidence type="ECO:0000256" key="1">
    <source>
        <dbReference type="ARBA" id="ARBA00022801"/>
    </source>
</evidence>
<proteinExistence type="predicted"/>
<keyword evidence="4" id="KW-1185">Reference proteome</keyword>
<organism evidence="3 4">
    <name type="scientific">Aureobasidium vineae</name>
    <dbReference type="NCBI Taxonomy" id="2773715"/>
    <lineage>
        <taxon>Eukaryota</taxon>
        <taxon>Fungi</taxon>
        <taxon>Dikarya</taxon>
        <taxon>Ascomycota</taxon>
        <taxon>Pezizomycotina</taxon>
        <taxon>Dothideomycetes</taxon>
        <taxon>Dothideomycetidae</taxon>
        <taxon>Dothideales</taxon>
        <taxon>Saccotheciaceae</taxon>
        <taxon>Aureobasidium</taxon>
    </lineage>
</organism>
<gene>
    <name evidence="3" type="ORF">AWRI4619_LOCUS5601</name>
</gene>
<evidence type="ECO:0000313" key="3">
    <source>
        <dbReference type="EMBL" id="CAD0089099.1"/>
    </source>
</evidence>
<evidence type="ECO:0000259" key="2">
    <source>
        <dbReference type="PROSITE" id="PS51462"/>
    </source>
</evidence>
<dbReference type="InterPro" id="IPR020084">
    <property type="entry name" value="NUDIX_hydrolase_CS"/>
</dbReference>
<reference evidence="3" key="1">
    <citation type="submission" date="2020-06" db="EMBL/GenBank/DDBJ databases">
        <authorList>
            <person name="Onetto C."/>
        </authorList>
    </citation>
    <scope>NUCLEOTIDE SEQUENCE</scope>
</reference>
<dbReference type="AlphaFoldDB" id="A0A9N8PBV6"/>